<name>A0AAW0CRJ7_9AGAR</name>
<feature type="compositionally biased region" description="Acidic residues" evidence="1">
    <location>
        <begin position="141"/>
        <end position="159"/>
    </location>
</feature>
<keyword evidence="3" id="KW-1185">Reference proteome</keyword>
<gene>
    <name evidence="2" type="ORF">VNI00_008821</name>
</gene>
<sequence length="167" mass="17979">MECHDWRNNTWPLSGRSLLYTGSTPLRISSTYSTRPTTLLDLPSWAGTHSPSEVASISSPDSVDDSCLDKSSDAGPDEPIDTPRPGGMAVHLGLSGSGTVSAPTHRFARLVHGILERFYMEPVNIPGIPPNSEPQTLDAGTDGEEGISDDEGFDIPDDDDHIEAWYA</sequence>
<feature type="region of interest" description="Disordered" evidence="1">
    <location>
        <begin position="128"/>
        <end position="159"/>
    </location>
</feature>
<dbReference type="AlphaFoldDB" id="A0AAW0CRJ7"/>
<evidence type="ECO:0000313" key="2">
    <source>
        <dbReference type="EMBL" id="KAK7041864.1"/>
    </source>
</evidence>
<organism evidence="2 3">
    <name type="scientific">Paramarasmius palmivorus</name>
    <dbReference type="NCBI Taxonomy" id="297713"/>
    <lineage>
        <taxon>Eukaryota</taxon>
        <taxon>Fungi</taxon>
        <taxon>Dikarya</taxon>
        <taxon>Basidiomycota</taxon>
        <taxon>Agaricomycotina</taxon>
        <taxon>Agaricomycetes</taxon>
        <taxon>Agaricomycetidae</taxon>
        <taxon>Agaricales</taxon>
        <taxon>Marasmiineae</taxon>
        <taxon>Marasmiaceae</taxon>
        <taxon>Paramarasmius</taxon>
    </lineage>
</organism>
<accession>A0AAW0CRJ7</accession>
<dbReference type="Proteomes" id="UP001383192">
    <property type="component" value="Unassembled WGS sequence"/>
</dbReference>
<dbReference type="EMBL" id="JAYKXP010000031">
    <property type="protein sequence ID" value="KAK7041864.1"/>
    <property type="molecule type" value="Genomic_DNA"/>
</dbReference>
<evidence type="ECO:0000313" key="3">
    <source>
        <dbReference type="Proteomes" id="UP001383192"/>
    </source>
</evidence>
<reference evidence="2 3" key="1">
    <citation type="submission" date="2024-01" db="EMBL/GenBank/DDBJ databases">
        <title>A draft genome for a cacao thread blight-causing isolate of Paramarasmius palmivorus.</title>
        <authorList>
            <person name="Baruah I.K."/>
            <person name="Bukari Y."/>
            <person name="Amoako-Attah I."/>
            <person name="Meinhardt L.W."/>
            <person name="Bailey B.A."/>
            <person name="Cohen S.P."/>
        </authorList>
    </citation>
    <scope>NUCLEOTIDE SEQUENCE [LARGE SCALE GENOMIC DNA]</scope>
    <source>
        <strain evidence="2 3">GH-12</strain>
    </source>
</reference>
<feature type="compositionally biased region" description="Polar residues" evidence="1">
    <location>
        <begin position="49"/>
        <end position="61"/>
    </location>
</feature>
<comment type="caution">
    <text evidence="2">The sequence shown here is derived from an EMBL/GenBank/DDBJ whole genome shotgun (WGS) entry which is preliminary data.</text>
</comment>
<feature type="region of interest" description="Disordered" evidence="1">
    <location>
        <begin position="49"/>
        <end position="89"/>
    </location>
</feature>
<evidence type="ECO:0000256" key="1">
    <source>
        <dbReference type="SAM" id="MobiDB-lite"/>
    </source>
</evidence>
<proteinExistence type="predicted"/>
<protein>
    <submittedName>
        <fullName evidence="2">Uncharacterized protein</fullName>
    </submittedName>
</protein>